<comment type="similarity">
    <text evidence="1">Belongs to the membrane fusion protein (MFP) (TC 8.A.1) family.</text>
</comment>
<dbReference type="Gene3D" id="2.40.50.100">
    <property type="match status" value="1"/>
</dbReference>
<dbReference type="PANTHER" id="PTHR30469">
    <property type="entry name" value="MULTIDRUG RESISTANCE PROTEIN MDTA"/>
    <property type="match status" value="1"/>
</dbReference>
<name>A0A5E4PKI1_9COXI</name>
<dbReference type="NCBIfam" id="TIGR01730">
    <property type="entry name" value="RND_mfp"/>
    <property type="match status" value="1"/>
</dbReference>
<dbReference type="Gene3D" id="2.40.30.170">
    <property type="match status" value="1"/>
</dbReference>
<evidence type="ECO:0000256" key="1">
    <source>
        <dbReference type="ARBA" id="ARBA00009477"/>
    </source>
</evidence>
<dbReference type="GO" id="GO:1990281">
    <property type="term" value="C:efflux pump complex"/>
    <property type="evidence" value="ECO:0007669"/>
    <property type="project" value="TreeGrafter"/>
</dbReference>
<feature type="domain" description="Multidrug resistance protein MdtA-like C-terminal permuted SH3" evidence="3">
    <location>
        <begin position="302"/>
        <end position="367"/>
    </location>
</feature>
<protein>
    <submittedName>
        <fullName evidence="4">Multidrug resistance protein MdtA</fullName>
    </submittedName>
</protein>
<dbReference type="InterPro" id="IPR006143">
    <property type="entry name" value="RND_pump_MFP"/>
</dbReference>
<keyword evidence="5" id="KW-1185">Reference proteome</keyword>
<evidence type="ECO:0000313" key="5">
    <source>
        <dbReference type="Proteomes" id="UP000324194"/>
    </source>
</evidence>
<reference evidence="4 5" key="1">
    <citation type="submission" date="2019-08" db="EMBL/GenBank/DDBJ databases">
        <authorList>
            <person name="Guy L."/>
        </authorList>
    </citation>
    <scope>NUCLEOTIDE SEQUENCE [LARGE SCALE GENOMIC DNA]</scope>
    <source>
        <strain evidence="4 5">SGT-108</strain>
    </source>
</reference>
<dbReference type="Proteomes" id="UP000324194">
    <property type="component" value="Chromosome 2"/>
</dbReference>
<dbReference type="Gene3D" id="2.40.420.20">
    <property type="match status" value="1"/>
</dbReference>
<dbReference type="EMBL" id="LR699120">
    <property type="protein sequence ID" value="VVC77048.1"/>
    <property type="molecule type" value="Genomic_DNA"/>
</dbReference>
<dbReference type="FunFam" id="2.40.30.170:FF:000010">
    <property type="entry name" value="Efflux RND transporter periplasmic adaptor subunit"/>
    <property type="match status" value="1"/>
</dbReference>
<dbReference type="RefSeq" id="WP_232051922.1">
    <property type="nucleotide sequence ID" value="NZ_LR699120.1"/>
</dbReference>
<dbReference type="KEGG" id="asip:AQUSIP_23750"/>
<evidence type="ECO:0000259" key="3">
    <source>
        <dbReference type="Pfam" id="PF25967"/>
    </source>
</evidence>
<evidence type="ECO:0000313" key="4">
    <source>
        <dbReference type="EMBL" id="VVC77048.1"/>
    </source>
</evidence>
<sequence>MVEQALVRAGVFECNVRRRLNEEAHDYHADFPGYPVWGIFGWKLFTSFMTKRYMAKMQAPAVTVSTMKVQSSPWQSRLKGVGTLTAIVGVNVTTELAGMVQKIYFTPGATVTEGTVLVQLNADAEIGQLHSLQAQTELAKITYQRDKAQYAVRAVSKQQVDTDEWNLKNLQGQTAQQAATVAKKTLRAPFSGRLGISQVNPGQYLNVGDTVTSLQTLNPIYIDFYLPQQAVSQLKVGQNVIVTTDSFKGKQFSGRITTIQPNVDTNTRNVEVEATLDNPKLELLPGMYASVDVTVGEPKTFLTLPQSAITFNPYGDIVYVVKKEGNDDKNEPLLIARQVFVTTGETRGDQIQVLAGLKEGDEVVTSGQLKLKNNSRISVNNSVQPSNVAAPKLIDK</sequence>
<dbReference type="GO" id="GO:0015562">
    <property type="term" value="F:efflux transmembrane transporter activity"/>
    <property type="evidence" value="ECO:0007669"/>
    <property type="project" value="TreeGrafter"/>
</dbReference>
<dbReference type="SUPFAM" id="SSF111369">
    <property type="entry name" value="HlyD-like secretion proteins"/>
    <property type="match status" value="1"/>
</dbReference>
<organism evidence="4 5">
    <name type="scientific">Aquicella siphonis</name>
    <dbReference type="NCBI Taxonomy" id="254247"/>
    <lineage>
        <taxon>Bacteria</taxon>
        <taxon>Pseudomonadati</taxon>
        <taxon>Pseudomonadota</taxon>
        <taxon>Gammaproteobacteria</taxon>
        <taxon>Legionellales</taxon>
        <taxon>Coxiellaceae</taxon>
        <taxon>Aquicella</taxon>
    </lineage>
</organism>
<dbReference type="InterPro" id="IPR058792">
    <property type="entry name" value="Beta-barrel_RND_2"/>
</dbReference>
<dbReference type="Pfam" id="PF25967">
    <property type="entry name" value="RND-MFP_C"/>
    <property type="match status" value="1"/>
</dbReference>
<dbReference type="PANTHER" id="PTHR30469:SF11">
    <property type="entry name" value="BLL4320 PROTEIN"/>
    <property type="match status" value="1"/>
</dbReference>
<feature type="domain" description="CusB-like beta-barrel" evidence="2">
    <location>
        <begin position="221"/>
        <end position="294"/>
    </location>
</feature>
<evidence type="ECO:0000259" key="2">
    <source>
        <dbReference type="Pfam" id="PF25954"/>
    </source>
</evidence>
<accession>A0A5E4PKI1</accession>
<dbReference type="InterPro" id="IPR058627">
    <property type="entry name" value="MdtA-like_C"/>
</dbReference>
<dbReference type="Pfam" id="PF25954">
    <property type="entry name" value="Beta-barrel_RND_2"/>
    <property type="match status" value="1"/>
</dbReference>
<proteinExistence type="inferred from homology"/>
<dbReference type="AlphaFoldDB" id="A0A5E4PKI1"/>
<gene>
    <name evidence="4" type="primary">mdtA</name>
    <name evidence="4" type="ORF">AQUSIP_23750</name>
</gene>